<keyword evidence="2" id="KW-0472">Membrane</keyword>
<comment type="subcellular location">
    <subcellularLocation>
        <location evidence="1">Membrane</location>
        <topology evidence="1">Single-pass type I membrane protein</topology>
    </subcellularLocation>
</comment>
<proteinExistence type="predicted"/>
<dbReference type="SMART" id="SM00409">
    <property type="entry name" value="IG"/>
    <property type="match status" value="1"/>
</dbReference>
<name>A0A8X6Q3U4_NEPPI</name>
<dbReference type="PANTHER" id="PTHR11640:SF136">
    <property type="entry name" value="NEPHRIN"/>
    <property type="match status" value="1"/>
</dbReference>
<accession>A0A8X6Q3U4</accession>
<keyword evidence="8" id="KW-1185">Reference proteome</keyword>
<organism evidence="7 8">
    <name type="scientific">Nephila pilipes</name>
    <name type="common">Giant wood spider</name>
    <name type="synonym">Nephila maculata</name>
    <dbReference type="NCBI Taxonomy" id="299642"/>
    <lineage>
        <taxon>Eukaryota</taxon>
        <taxon>Metazoa</taxon>
        <taxon>Ecdysozoa</taxon>
        <taxon>Arthropoda</taxon>
        <taxon>Chelicerata</taxon>
        <taxon>Arachnida</taxon>
        <taxon>Araneae</taxon>
        <taxon>Araneomorphae</taxon>
        <taxon>Entelegynae</taxon>
        <taxon>Araneoidea</taxon>
        <taxon>Nephilidae</taxon>
        <taxon>Nephila</taxon>
    </lineage>
</organism>
<evidence type="ECO:0000256" key="3">
    <source>
        <dbReference type="ARBA" id="ARBA00023157"/>
    </source>
</evidence>
<dbReference type="Proteomes" id="UP000887013">
    <property type="component" value="Unassembled WGS sequence"/>
</dbReference>
<dbReference type="GO" id="GO:0098609">
    <property type="term" value="P:cell-cell adhesion"/>
    <property type="evidence" value="ECO:0007669"/>
    <property type="project" value="TreeGrafter"/>
</dbReference>
<evidence type="ECO:0000313" key="7">
    <source>
        <dbReference type="EMBL" id="GFU04906.1"/>
    </source>
</evidence>
<keyword evidence="4" id="KW-0325">Glycoprotein</keyword>
<dbReference type="PROSITE" id="PS50835">
    <property type="entry name" value="IG_LIKE"/>
    <property type="match status" value="1"/>
</dbReference>
<dbReference type="PANTHER" id="PTHR11640">
    <property type="entry name" value="NEPHRIN"/>
    <property type="match status" value="1"/>
</dbReference>
<dbReference type="GO" id="GO:0005886">
    <property type="term" value="C:plasma membrane"/>
    <property type="evidence" value="ECO:0007669"/>
    <property type="project" value="TreeGrafter"/>
</dbReference>
<evidence type="ECO:0000256" key="4">
    <source>
        <dbReference type="ARBA" id="ARBA00023180"/>
    </source>
</evidence>
<dbReference type="InterPro" id="IPR051275">
    <property type="entry name" value="Cell_adhesion_signaling"/>
</dbReference>
<dbReference type="OrthoDB" id="6428671at2759"/>
<reference evidence="7" key="1">
    <citation type="submission" date="2020-08" db="EMBL/GenBank/DDBJ databases">
        <title>Multicomponent nature underlies the extraordinary mechanical properties of spider dragline silk.</title>
        <authorList>
            <person name="Kono N."/>
            <person name="Nakamura H."/>
            <person name="Mori M."/>
            <person name="Yoshida Y."/>
            <person name="Ohtoshi R."/>
            <person name="Malay A.D."/>
            <person name="Moran D.A.P."/>
            <person name="Tomita M."/>
            <person name="Numata K."/>
            <person name="Arakawa K."/>
        </authorList>
    </citation>
    <scope>NUCLEOTIDE SEQUENCE</scope>
</reference>
<evidence type="ECO:0000256" key="1">
    <source>
        <dbReference type="ARBA" id="ARBA00004479"/>
    </source>
</evidence>
<evidence type="ECO:0000259" key="6">
    <source>
        <dbReference type="PROSITE" id="PS50835"/>
    </source>
</evidence>
<keyword evidence="5" id="KW-0393">Immunoglobulin domain</keyword>
<dbReference type="SUPFAM" id="SSF48726">
    <property type="entry name" value="Immunoglobulin"/>
    <property type="match status" value="2"/>
</dbReference>
<comment type="caution">
    <text evidence="7">The sequence shown here is derived from an EMBL/GenBank/DDBJ whole genome shotgun (WGS) entry which is preliminary data.</text>
</comment>
<dbReference type="GO" id="GO:0005911">
    <property type="term" value="C:cell-cell junction"/>
    <property type="evidence" value="ECO:0007669"/>
    <property type="project" value="TreeGrafter"/>
</dbReference>
<dbReference type="Pfam" id="PF13927">
    <property type="entry name" value="Ig_3"/>
    <property type="match status" value="1"/>
</dbReference>
<dbReference type="InterPro" id="IPR007110">
    <property type="entry name" value="Ig-like_dom"/>
</dbReference>
<evidence type="ECO:0000256" key="2">
    <source>
        <dbReference type="ARBA" id="ARBA00023136"/>
    </source>
</evidence>
<keyword evidence="3" id="KW-1015">Disulfide bond</keyword>
<dbReference type="SMART" id="SM00408">
    <property type="entry name" value="IGc2"/>
    <property type="match status" value="1"/>
</dbReference>
<gene>
    <name evidence="7" type="primary">Nphs1_6</name>
    <name evidence="7" type="ORF">NPIL_8731</name>
</gene>
<dbReference type="InterPro" id="IPR003598">
    <property type="entry name" value="Ig_sub2"/>
</dbReference>
<evidence type="ECO:0000313" key="8">
    <source>
        <dbReference type="Proteomes" id="UP000887013"/>
    </source>
</evidence>
<dbReference type="Gene3D" id="2.60.40.10">
    <property type="entry name" value="Immunoglobulins"/>
    <property type="match status" value="2"/>
</dbReference>
<feature type="domain" description="Ig-like" evidence="6">
    <location>
        <begin position="58"/>
        <end position="148"/>
    </location>
</feature>
<sequence>MTAQLRGVEKTTSFGSTSELVIRTEASDNGATYRCEAMNSALKTPLTATASLSVLFPPGSVTIKMKPRKPKAGDSVTLTCETGSSNPEATVLWWKDGESIPGHHEGVVDSTYGGKSTKNRVRFNVTSADDLSTYTCQATNHVLRRTVHDTYVLRVLRRQESTSGISLSTLLKPNVF</sequence>
<dbReference type="AlphaFoldDB" id="A0A8X6Q3U4"/>
<dbReference type="InterPro" id="IPR013783">
    <property type="entry name" value="Ig-like_fold"/>
</dbReference>
<dbReference type="InterPro" id="IPR036179">
    <property type="entry name" value="Ig-like_dom_sf"/>
</dbReference>
<dbReference type="InterPro" id="IPR003599">
    <property type="entry name" value="Ig_sub"/>
</dbReference>
<dbReference type="GO" id="GO:0050839">
    <property type="term" value="F:cell adhesion molecule binding"/>
    <property type="evidence" value="ECO:0007669"/>
    <property type="project" value="TreeGrafter"/>
</dbReference>
<dbReference type="EMBL" id="BMAW01027963">
    <property type="protein sequence ID" value="GFU04906.1"/>
    <property type="molecule type" value="Genomic_DNA"/>
</dbReference>
<protein>
    <submittedName>
        <fullName evidence="7">Nephrin</fullName>
    </submittedName>
</protein>
<evidence type="ECO:0000256" key="5">
    <source>
        <dbReference type="ARBA" id="ARBA00023319"/>
    </source>
</evidence>